<keyword evidence="2 5" id="KW-0812">Transmembrane</keyword>
<dbReference type="STRING" id="443254.Marpi_0494"/>
<comment type="subcellular location">
    <subcellularLocation>
        <location evidence="1">Membrane</location>
        <topology evidence="1">Multi-pass membrane protein</topology>
    </subcellularLocation>
</comment>
<dbReference type="eggNOG" id="COG0530">
    <property type="taxonomic scope" value="Bacteria"/>
</dbReference>
<accession>H2J578</accession>
<evidence type="ECO:0000313" key="8">
    <source>
        <dbReference type="Proteomes" id="UP000007161"/>
    </source>
</evidence>
<dbReference type="Proteomes" id="UP000007161">
    <property type="component" value="Chromosome"/>
</dbReference>
<organism evidence="7 8">
    <name type="scientific">Marinitoga piezophila (strain DSM 14283 / JCM 11233 / KA3)</name>
    <dbReference type="NCBI Taxonomy" id="443254"/>
    <lineage>
        <taxon>Bacteria</taxon>
        <taxon>Thermotogati</taxon>
        <taxon>Thermotogota</taxon>
        <taxon>Thermotogae</taxon>
        <taxon>Petrotogales</taxon>
        <taxon>Petrotogaceae</taxon>
        <taxon>Marinitoga</taxon>
    </lineage>
</organism>
<feature type="transmembrane region" description="Helical" evidence="5">
    <location>
        <begin position="272"/>
        <end position="291"/>
    </location>
</feature>
<evidence type="ECO:0000256" key="1">
    <source>
        <dbReference type="ARBA" id="ARBA00004141"/>
    </source>
</evidence>
<dbReference type="NCBIfam" id="TIGR00367">
    <property type="entry name" value="calcium/sodium antiporter"/>
    <property type="match status" value="1"/>
</dbReference>
<feature type="transmembrane region" description="Helical" evidence="5">
    <location>
        <begin position="68"/>
        <end position="89"/>
    </location>
</feature>
<dbReference type="InterPro" id="IPR044880">
    <property type="entry name" value="NCX_ion-bd_dom_sf"/>
</dbReference>
<feature type="transmembrane region" description="Helical" evidence="5">
    <location>
        <begin position="211"/>
        <end position="233"/>
    </location>
</feature>
<evidence type="ECO:0000256" key="3">
    <source>
        <dbReference type="ARBA" id="ARBA00022989"/>
    </source>
</evidence>
<protein>
    <submittedName>
        <fullName evidence="7">K+dependent Na+ exchanger related-protein</fullName>
    </submittedName>
</protein>
<dbReference type="EMBL" id="CP003257">
    <property type="protein sequence ID" value="AEX84936.1"/>
    <property type="molecule type" value="Genomic_DNA"/>
</dbReference>
<evidence type="ECO:0000313" key="7">
    <source>
        <dbReference type="EMBL" id="AEX84936.1"/>
    </source>
</evidence>
<feature type="domain" description="Sodium/calcium exchanger membrane region" evidence="6">
    <location>
        <begin position="177"/>
        <end position="316"/>
    </location>
</feature>
<evidence type="ECO:0000256" key="4">
    <source>
        <dbReference type="ARBA" id="ARBA00023136"/>
    </source>
</evidence>
<dbReference type="KEGG" id="mpz:Marpi_0494"/>
<dbReference type="HOGENOM" id="CLU_007948_0_3_0"/>
<name>H2J578_MARPK</name>
<feature type="transmembrane region" description="Helical" evidence="5">
    <location>
        <begin position="132"/>
        <end position="149"/>
    </location>
</feature>
<proteinExistence type="predicted"/>
<dbReference type="GO" id="GO:0006874">
    <property type="term" value="P:intracellular calcium ion homeostasis"/>
    <property type="evidence" value="ECO:0007669"/>
    <property type="project" value="TreeGrafter"/>
</dbReference>
<feature type="transmembrane region" description="Helical" evidence="5">
    <location>
        <begin position="245"/>
        <end position="266"/>
    </location>
</feature>
<feature type="domain" description="Sodium/calcium exchanger membrane region" evidence="6">
    <location>
        <begin position="5"/>
        <end position="146"/>
    </location>
</feature>
<sequence length="319" mass="34310">MLLDFVLVVIGMILLIKGADYLISGAVGFSRKMGVSELFTGLTLVAFGTSAPELFVSISAAFKGSAGIALGNVIGSNIANIALILGLSSMVRKSIIKKSTLLYEIPFVILISMTLLFMLLDGNSSLSNYDGFMLLTYLIIFIAYMYNMAKMDKTFQEQFSEELNEVETKDMSWGKITFLSLLGIVMLAIGGDVTVNGASGLAIAMGLSETLIGVTIIALGTSLPELVTSIIAAKKGTNDILVGNLIGSNAFNILVVLGISASIHPIVPDRNVIFDAYYMVGIIILTELFMFRKREMGFFKGLILLLLYCIYIGISINIG</sequence>
<evidence type="ECO:0000256" key="2">
    <source>
        <dbReference type="ARBA" id="ARBA00022692"/>
    </source>
</evidence>
<dbReference type="AlphaFoldDB" id="H2J578"/>
<feature type="transmembrane region" description="Helical" evidence="5">
    <location>
        <begin position="6"/>
        <end position="29"/>
    </location>
</feature>
<gene>
    <name evidence="7" type="ordered locus">Marpi_0494</name>
</gene>
<dbReference type="GO" id="GO:0005262">
    <property type="term" value="F:calcium channel activity"/>
    <property type="evidence" value="ECO:0007669"/>
    <property type="project" value="TreeGrafter"/>
</dbReference>
<feature type="transmembrane region" description="Helical" evidence="5">
    <location>
        <begin position="178"/>
        <end position="205"/>
    </location>
</feature>
<dbReference type="InterPro" id="IPR004481">
    <property type="entry name" value="K/Na/Ca-exchanger"/>
</dbReference>
<evidence type="ECO:0000256" key="5">
    <source>
        <dbReference type="SAM" id="Phobius"/>
    </source>
</evidence>
<feature type="transmembrane region" description="Helical" evidence="5">
    <location>
        <begin position="298"/>
        <end position="318"/>
    </location>
</feature>
<keyword evidence="4 5" id="KW-0472">Membrane</keyword>
<dbReference type="GO" id="GO:0005886">
    <property type="term" value="C:plasma membrane"/>
    <property type="evidence" value="ECO:0007669"/>
    <property type="project" value="TreeGrafter"/>
</dbReference>
<dbReference type="InterPro" id="IPR004837">
    <property type="entry name" value="NaCa_Exmemb"/>
</dbReference>
<dbReference type="GO" id="GO:0008273">
    <property type="term" value="F:calcium, potassium:sodium antiporter activity"/>
    <property type="evidence" value="ECO:0007669"/>
    <property type="project" value="TreeGrafter"/>
</dbReference>
<dbReference type="RefSeq" id="WP_014296008.1">
    <property type="nucleotide sequence ID" value="NC_016751.1"/>
</dbReference>
<dbReference type="PANTHER" id="PTHR10846">
    <property type="entry name" value="SODIUM/POTASSIUM/CALCIUM EXCHANGER"/>
    <property type="match status" value="1"/>
</dbReference>
<dbReference type="Gene3D" id="1.20.1420.30">
    <property type="entry name" value="NCX, central ion-binding region"/>
    <property type="match status" value="1"/>
</dbReference>
<keyword evidence="8" id="KW-1185">Reference proteome</keyword>
<keyword evidence="3 5" id="KW-1133">Transmembrane helix</keyword>
<feature type="transmembrane region" description="Helical" evidence="5">
    <location>
        <begin position="41"/>
        <end position="62"/>
    </location>
</feature>
<dbReference type="PANTHER" id="PTHR10846:SF8">
    <property type="entry name" value="INNER MEMBRANE PROTEIN YRBG"/>
    <property type="match status" value="1"/>
</dbReference>
<evidence type="ECO:0000259" key="6">
    <source>
        <dbReference type="Pfam" id="PF01699"/>
    </source>
</evidence>
<dbReference type="Pfam" id="PF01699">
    <property type="entry name" value="Na_Ca_ex"/>
    <property type="match status" value="2"/>
</dbReference>
<reference evidence="7 8" key="1">
    <citation type="journal article" date="2012" name="J. Bacteriol.">
        <title>Complete Genome Sequence of the Thermophilic, Piezophilic, Heterotrophic Bacterium Marinitoga piezophila KA3.</title>
        <authorList>
            <person name="Lucas S."/>
            <person name="Han J."/>
            <person name="Lapidus A."/>
            <person name="Cheng J.F."/>
            <person name="Goodwin L.A."/>
            <person name="Pitluck S."/>
            <person name="Peters L."/>
            <person name="Mikhailova N."/>
            <person name="Teshima H."/>
            <person name="Detter J.C."/>
            <person name="Han C."/>
            <person name="Tapia R."/>
            <person name="Land M."/>
            <person name="Hauser L."/>
            <person name="Kyrpides N.C."/>
            <person name="Ivanova N."/>
            <person name="Pagani I."/>
            <person name="Vannier P."/>
            <person name="Oger P."/>
            <person name="Bartlett D.H."/>
            <person name="Noll K.M."/>
            <person name="Woyke T."/>
            <person name="Jebbar M."/>
        </authorList>
    </citation>
    <scope>NUCLEOTIDE SEQUENCE [LARGE SCALE GENOMIC DNA]</scope>
    <source>
        <strain evidence="8">DSM 14283 / JCM 11233 / KA3</strain>
    </source>
</reference>
<reference evidence="8" key="2">
    <citation type="submission" date="2012-01" db="EMBL/GenBank/DDBJ databases">
        <title>Complete sequence of chromosome of Marinitoga piezophila KA3.</title>
        <authorList>
            <person name="Lucas S."/>
            <person name="Han J."/>
            <person name="Lapidus A."/>
            <person name="Cheng J.-F."/>
            <person name="Goodwin L."/>
            <person name="Pitluck S."/>
            <person name="Peters L."/>
            <person name="Mikhailova N."/>
            <person name="Teshima H."/>
            <person name="Detter J.C."/>
            <person name="Han C."/>
            <person name="Tapia R."/>
            <person name="Land M."/>
            <person name="Hauser L."/>
            <person name="Kyrpides N."/>
            <person name="Ivanova N."/>
            <person name="Pagani I."/>
            <person name="Jebbar M."/>
            <person name="Vannier P."/>
            <person name="Oger P."/>
            <person name="Cario A."/>
            <person name="Bartlett D."/>
            <person name="Noll K.M."/>
            <person name="Woyke T."/>
        </authorList>
    </citation>
    <scope>NUCLEOTIDE SEQUENCE [LARGE SCALE GENOMIC DNA]</scope>
    <source>
        <strain evidence="8">DSM 14283 / JCM 11233 / KA3</strain>
    </source>
</reference>
<feature type="transmembrane region" description="Helical" evidence="5">
    <location>
        <begin position="101"/>
        <end position="120"/>
    </location>
</feature>